<sequence length="81" mass="9015">MDGTSSSPSSVAAQSSVSFSYSVSGVVARQNMIYLMERKRQELFAQFVGKLCIKTLQAKHPTIIWSLDPSSWLLGNWRVCC</sequence>
<gene>
    <name evidence="1" type="ORF">OIU84_010394</name>
</gene>
<dbReference type="AlphaFoldDB" id="A0AAD6NVG5"/>
<name>A0AAD6NVG5_9ROSI</name>
<dbReference type="Proteomes" id="UP001162972">
    <property type="component" value="Chromosome 6"/>
</dbReference>
<evidence type="ECO:0000313" key="1">
    <source>
        <dbReference type="EMBL" id="KAJ6406872.1"/>
    </source>
</evidence>
<protein>
    <submittedName>
        <fullName evidence="1">Uncharacterized protein</fullName>
    </submittedName>
</protein>
<organism evidence="1 2">
    <name type="scientific">Salix udensis</name>
    <dbReference type="NCBI Taxonomy" id="889485"/>
    <lineage>
        <taxon>Eukaryota</taxon>
        <taxon>Viridiplantae</taxon>
        <taxon>Streptophyta</taxon>
        <taxon>Embryophyta</taxon>
        <taxon>Tracheophyta</taxon>
        <taxon>Spermatophyta</taxon>
        <taxon>Magnoliopsida</taxon>
        <taxon>eudicotyledons</taxon>
        <taxon>Gunneridae</taxon>
        <taxon>Pentapetalae</taxon>
        <taxon>rosids</taxon>
        <taxon>fabids</taxon>
        <taxon>Malpighiales</taxon>
        <taxon>Salicaceae</taxon>
        <taxon>Saliceae</taxon>
        <taxon>Salix</taxon>
    </lineage>
</organism>
<dbReference type="EMBL" id="JAPFFJ010000016">
    <property type="protein sequence ID" value="KAJ6406872.1"/>
    <property type="molecule type" value="Genomic_DNA"/>
</dbReference>
<proteinExistence type="predicted"/>
<evidence type="ECO:0000313" key="2">
    <source>
        <dbReference type="Proteomes" id="UP001162972"/>
    </source>
</evidence>
<comment type="caution">
    <text evidence="1">The sequence shown here is derived from an EMBL/GenBank/DDBJ whole genome shotgun (WGS) entry which is preliminary data.</text>
</comment>
<reference evidence="1 2" key="1">
    <citation type="journal article" date="2023" name="Int. J. Mol. Sci.">
        <title>De Novo Assembly and Annotation of 11 Diverse Shrub Willow (Salix) Genomes Reveals Novel Gene Organization in Sex-Linked Regions.</title>
        <authorList>
            <person name="Hyden B."/>
            <person name="Feng K."/>
            <person name="Yates T.B."/>
            <person name="Jawdy S."/>
            <person name="Cereghino C."/>
            <person name="Smart L.B."/>
            <person name="Muchero W."/>
        </authorList>
    </citation>
    <scope>NUCLEOTIDE SEQUENCE [LARGE SCALE GENOMIC DNA]</scope>
    <source>
        <tissue evidence="1">Shoot tip</tissue>
    </source>
</reference>
<keyword evidence="2" id="KW-1185">Reference proteome</keyword>
<accession>A0AAD6NVG5</accession>